<comment type="function">
    <text evidence="2">Antitoxin component of a type II toxin-antitoxin (TA) system.</text>
</comment>
<organism evidence="4 5">
    <name type="scientific">Subtercola boreus</name>
    <dbReference type="NCBI Taxonomy" id="120213"/>
    <lineage>
        <taxon>Bacteria</taxon>
        <taxon>Bacillati</taxon>
        <taxon>Actinomycetota</taxon>
        <taxon>Actinomycetes</taxon>
        <taxon>Micrococcales</taxon>
        <taxon>Microbacteriaceae</taxon>
        <taxon>Subtercola</taxon>
    </lineage>
</organism>
<gene>
    <name evidence="4" type="ORF">B7R21_17815</name>
</gene>
<comment type="caution">
    <text evidence="4">The sequence shown here is derived from an EMBL/GenBank/DDBJ whole genome shotgun (WGS) entry which is preliminary data.</text>
</comment>
<feature type="region of interest" description="Disordered" evidence="3">
    <location>
        <begin position="46"/>
        <end position="84"/>
    </location>
</feature>
<dbReference type="AlphaFoldDB" id="A0A3E0VC55"/>
<name>A0A3E0VC55_9MICO</name>
<dbReference type="RefSeq" id="WP_116284610.1">
    <property type="nucleotide sequence ID" value="NZ_NBXA01000034.1"/>
</dbReference>
<dbReference type="InterPro" id="IPR036165">
    <property type="entry name" value="YefM-like_sf"/>
</dbReference>
<proteinExistence type="inferred from homology"/>
<dbReference type="InterPro" id="IPR006442">
    <property type="entry name" value="Antitoxin_Phd/YefM"/>
</dbReference>
<accession>A0A3E0VC55</accession>
<protein>
    <recommendedName>
        <fullName evidence="2">Antitoxin</fullName>
    </recommendedName>
</protein>
<comment type="similarity">
    <text evidence="1 2">Belongs to the phD/YefM antitoxin family.</text>
</comment>
<dbReference type="EMBL" id="NBXA01000034">
    <property type="protein sequence ID" value="RFA06970.1"/>
    <property type="molecule type" value="Genomic_DNA"/>
</dbReference>
<dbReference type="NCBIfam" id="TIGR01552">
    <property type="entry name" value="phd_fam"/>
    <property type="match status" value="1"/>
</dbReference>
<dbReference type="Proteomes" id="UP000256709">
    <property type="component" value="Unassembled WGS sequence"/>
</dbReference>
<evidence type="ECO:0000256" key="2">
    <source>
        <dbReference type="RuleBase" id="RU362080"/>
    </source>
</evidence>
<evidence type="ECO:0000256" key="3">
    <source>
        <dbReference type="SAM" id="MobiDB-lite"/>
    </source>
</evidence>
<reference evidence="4 5" key="1">
    <citation type="submission" date="2017-04" db="EMBL/GenBank/DDBJ databases">
        <title>Comparative genome analysis of Subtercola boreus.</title>
        <authorList>
            <person name="Cho Y.-J."/>
            <person name="Cho A."/>
            <person name="Kim O.-S."/>
            <person name="Lee J.-I."/>
        </authorList>
    </citation>
    <scope>NUCLEOTIDE SEQUENCE [LARGE SCALE GENOMIC DNA]</scope>
    <source>
        <strain evidence="4 5">P27444</strain>
    </source>
</reference>
<dbReference type="Pfam" id="PF02604">
    <property type="entry name" value="PhdYeFM_antitox"/>
    <property type="match status" value="1"/>
</dbReference>
<evidence type="ECO:0000313" key="5">
    <source>
        <dbReference type="Proteomes" id="UP000256709"/>
    </source>
</evidence>
<dbReference type="SUPFAM" id="SSF143120">
    <property type="entry name" value="YefM-like"/>
    <property type="match status" value="1"/>
</dbReference>
<sequence length="84" mass="9240">MVSVNVLDARNSLSKLVAAAADGEDVVISKRGRPIVRLVRVDAEPQHTGSRAAEWLTRNPPPAYSERTTDELDAQITAERDAWE</sequence>
<evidence type="ECO:0000256" key="1">
    <source>
        <dbReference type="ARBA" id="ARBA00009981"/>
    </source>
</evidence>
<evidence type="ECO:0000313" key="4">
    <source>
        <dbReference type="EMBL" id="RFA06970.1"/>
    </source>
</evidence>
<dbReference type="OrthoDB" id="33091at2"/>
<dbReference type="Gene3D" id="3.40.1620.10">
    <property type="entry name" value="YefM-like domain"/>
    <property type="match status" value="1"/>
</dbReference>